<feature type="region of interest" description="Disordered" evidence="1">
    <location>
        <begin position="416"/>
        <end position="435"/>
    </location>
</feature>
<dbReference type="VEuPathDB" id="VectorBase:AATE006604"/>
<dbReference type="AlphaFoldDB" id="A0A182IW41"/>
<proteinExistence type="predicted"/>
<feature type="compositionally biased region" description="Polar residues" evidence="1">
    <location>
        <begin position="419"/>
        <end position="429"/>
    </location>
</feature>
<dbReference type="STRING" id="41427.A0A182IW41"/>
<protein>
    <submittedName>
        <fullName evidence="2">Uncharacterized protein</fullName>
    </submittedName>
</protein>
<evidence type="ECO:0000256" key="1">
    <source>
        <dbReference type="SAM" id="MobiDB-lite"/>
    </source>
</evidence>
<dbReference type="PANTHER" id="PTHR20933">
    <property type="entry name" value="F-BOX ONLY PROTEIN 33"/>
    <property type="match status" value="1"/>
</dbReference>
<dbReference type="InterPro" id="IPR001810">
    <property type="entry name" value="F-box_dom"/>
</dbReference>
<dbReference type="Gene3D" id="1.20.1280.50">
    <property type="match status" value="1"/>
</dbReference>
<dbReference type="InterPro" id="IPR032675">
    <property type="entry name" value="LRR_dom_sf"/>
</dbReference>
<dbReference type="EnsemblMetazoa" id="AATE006604-RA">
    <property type="protein sequence ID" value="AATE006604-PA.1"/>
    <property type="gene ID" value="AATE006604"/>
</dbReference>
<name>A0A182IW41_ANOAO</name>
<dbReference type="Pfam" id="PF00646">
    <property type="entry name" value="F-box"/>
    <property type="match status" value="1"/>
</dbReference>
<dbReference type="GO" id="GO:0031398">
    <property type="term" value="P:positive regulation of protein ubiquitination"/>
    <property type="evidence" value="ECO:0007669"/>
    <property type="project" value="TreeGrafter"/>
</dbReference>
<dbReference type="PROSITE" id="PS50181">
    <property type="entry name" value="FBOX"/>
    <property type="match status" value="1"/>
</dbReference>
<accession>A0A182IW41</accession>
<organism evidence="2">
    <name type="scientific">Anopheles atroparvus</name>
    <name type="common">European mosquito</name>
    <dbReference type="NCBI Taxonomy" id="41427"/>
    <lineage>
        <taxon>Eukaryota</taxon>
        <taxon>Metazoa</taxon>
        <taxon>Ecdysozoa</taxon>
        <taxon>Arthropoda</taxon>
        <taxon>Hexapoda</taxon>
        <taxon>Insecta</taxon>
        <taxon>Pterygota</taxon>
        <taxon>Neoptera</taxon>
        <taxon>Endopterygota</taxon>
        <taxon>Diptera</taxon>
        <taxon>Nematocera</taxon>
        <taxon>Culicoidea</taxon>
        <taxon>Culicidae</taxon>
        <taxon>Anophelinae</taxon>
        <taxon>Anopheles</taxon>
    </lineage>
</organism>
<dbReference type="SMART" id="SM00256">
    <property type="entry name" value="FBOX"/>
    <property type="match status" value="1"/>
</dbReference>
<sequence>MSRTPNWGQLPALVITNVFQHLNHRDRLNASTVCWHWRSAIFQPRFFDRIQFDVAREQNKKNNFFLQKLAHIVSEVKITFDSSNLYDVELTTEILFKLSKSARLLCLSIWPKNATLVTPGICLRKQLRAAAYSEEEWNYILKLFVQPLKALLSRTNPPLQALDLGCSEILALHASDFLGCSAKPQCLERLCFASVKQDPGHYPLGLIEPNLFEKCSSLRVLTLDYDIICDELLQTLQLLPLRQLIVHVHGIDEDHCGLSEEAWASFRSKNPQTELHLTLVCAYEAVDILHTHILRPSMPLTHLKVLFCERINCEALEYLSRHYKDTLRSMIWVDSMRIEEYRNIMELVLRTEQDPLVMMAWRCKKLEEIIIHGYVLDPHNLVGVSRLRGRELQCLEVSRIDLSIPSVMMGPFIERKQTGSKPQGLGNNKSNKKIH</sequence>
<evidence type="ECO:0000313" key="2">
    <source>
        <dbReference type="EnsemblMetazoa" id="AATE006604-PA.1"/>
    </source>
</evidence>
<dbReference type="PANTHER" id="PTHR20933:SF3">
    <property type="entry name" value="F-BOX ONLY PROTEIN 33"/>
    <property type="match status" value="1"/>
</dbReference>
<dbReference type="SUPFAM" id="SSF81383">
    <property type="entry name" value="F-box domain"/>
    <property type="match status" value="1"/>
</dbReference>
<reference evidence="2" key="1">
    <citation type="submission" date="2022-08" db="UniProtKB">
        <authorList>
            <consortium name="EnsemblMetazoa"/>
        </authorList>
    </citation>
    <scope>IDENTIFICATION</scope>
    <source>
        <strain evidence="2">EBRO</strain>
    </source>
</reference>
<dbReference type="Gene3D" id="3.80.10.10">
    <property type="entry name" value="Ribonuclease Inhibitor"/>
    <property type="match status" value="1"/>
</dbReference>
<dbReference type="InterPro" id="IPR036047">
    <property type="entry name" value="F-box-like_dom_sf"/>
</dbReference>